<comment type="caution">
    <text evidence="1">The sequence shown here is derived from an EMBL/GenBank/DDBJ whole genome shotgun (WGS) entry which is preliminary data.</text>
</comment>
<keyword evidence="2" id="KW-1185">Reference proteome</keyword>
<protein>
    <submittedName>
        <fullName evidence="1">Uncharacterized protein</fullName>
    </submittedName>
</protein>
<sequence length="198" mass="21751">MSLKCAIGKWLDALLREATGDEAPPIPALAKTELPAEWPAAVAWYRQGKEDDLLGPSLVNELLGIRPLSELEATHAKYQKAVSESRRAQDLTPLLNVLIGPLRIYTDPDQAMRRSDSNPEIQDIGILDAWKTPYEGNAHKILLGNIQKSYKACVAYGNIGAIIQSSGYGKSRTVDQLATLIRTIPMNVRNPEDSNQCS</sequence>
<evidence type="ECO:0000313" key="2">
    <source>
        <dbReference type="Proteomes" id="UP001140091"/>
    </source>
</evidence>
<dbReference type="OrthoDB" id="3269378at2759"/>
<reference evidence="1" key="1">
    <citation type="submission" date="2022-06" db="EMBL/GenBank/DDBJ databases">
        <title>Genome Sequence of Candolleomyces eurysporus.</title>
        <authorList>
            <person name="Buettner E."/>
        </authorList>
    </citation>
    <scope>NUCLEOTIDE SEQUENCE</scope>
    <source>
        <strain evidence="1">VTCC 930004</strain>
    </source>
</reference>
<dbReference type="EMBL" id="JANBPK010000808">
    <property type="protein sequence ID" value="KAJ2931357.1"/>
    <property type="molecule type" value="Genomic_DNA"/>
</dbReference>
<organism evidence="1 2">
    <name type="scientific">Candolleomyces eurysporus</name>
    <dbReference type="NCBI Taxonomy" id="2828524"/>
    <lineage>
        <taxon>Eukaryota</taxon>
        <taxon>Fungi</taxon>
        <taxon>Dikarya</taxon>
        <taxon>Basidiomycota</taxon>
        <taxon>Agaricomycotina</taxon>
        <taxon>Agaricomycetes</taxon>
        <taxon>Agaricomycetidae</taxon>
        <taxon>Agaricales</taxon>
        <taxon>Agaricineae</taxon>
        <taxon>Psathyrellaceae</taxon>
        <taxon>Candolleomyces</taxon>
    </lineage>
</organism>
<name>A0A9W8MIP7_9AGAR</name>
<evidence type="ECO:0000313" key="1">
    <source>
        <dbReference type="EMBL" id="KAJ2931357.1"/>
    </source>
</evidence>
<dbReference type="AlphaFoldDB" id="A0A9W8MIP7"/>
<feature type="non-terminal residue" evidence="1">
    <location>
        <position position="1"/>
    </location>
</feature>
<dbReference type="Proteomes" id="UP001140091">
    <property type="component" value="Unassembled WGS sequence"/>
</dbReference>
<accession>A0A9W8MIP7</accession>
<gene>
    <name evidence="1" type="ORF">H1R20_g5717</name>
</gene>
<proteinExistence type="predicted"/>